<sequence length="59" mass="7265">MSIDRNYVSEMDKFLIEFDKKPESHSESRAFEEEKYKRVHKLRDEEQAERKPGKLWESF</sequence>
<dbReference type="EMBL" id="QGGU01000007">
    <property type="protein sequence ID" value="PWK49935.1"/>
    <property type="molecule type" value="Genomic_DNA"/>
</dbReference>
<dbReference type="RefSeq" id="WP_109763720.1">
    <property type="nucleotide sequence ID" value="NZ_QGGU01000007.1"/>
</dbReference>
<organism evidence="1 2">
    <name type="scientific">Pleionea mediterranea</name>
    <dbReference type="NCBI Taxonomy" id="523701"/>
    <lineage>
        <taxon>Bacteria</taxon>
        <taxon>Pseudomonadati</taxon>
        <taxon>Pseudomonadota</taxon>
        <taxon>Gammaproteobacteria</taxon>
        <taxon>Oceanospirillales</taxon>
        <taxon>Pleioneaceae</taxon>
        <taxon>Pleionea</taxon>
    </lineage>
</organism>
<evidence type="ECO:0000313" key="1">
    <source>
        <dbReference type="EMBL" id="PWK49935.1"/>
    </source>
</evidence>
<proteinExistence type="predicted"/>
<name>A0A316FP12_9GAMM</name>
<comment type="caution">
    <text evidence="1">The sequence shown here is derived from an EMBL/GenBank/DDBJ whole genome shotgun (WGS) entry which is preliminary data.</text>
</comment>
<gene>
    <name evidence="1" type="ORF">C8D97_10797</name>
</gene>
<accession>A0A316FP12</accession>
<dbReference type="AlphaFoldDB" id="A0A316FP12"/>
<dbReference type="OrthoDB" id="5625524at2"/>
<dbReference type="InterPro" id="IPR049640">
    <property type="entry name" value="CBU_0585/lpg0581-like"/>
</dbReference>
<dbReference type="NCBIfam" id="NF041950">
    <property type="entry name" value="CBU_0585_fam"/>
    <property type="match status" value="1"/>
</dbReference>
<dbReference type="Proteomes" id="UP000245790">
    <property type="component" value="Unassembled WGS sequence"/>
</dbReference>
<keyword evidence="2" id="KW-1185">Reference proteome</keyword>
<evidence type="ECO:0000313" key="2">
    <source>
        <dbReference type="Proteomes" id="UP000245790"/>
    </source>
</evidence>
<reference evidence="1 2" key="1">
    <citation type="submission" date="2018-05" db="EMBL/GenBank/DDBJ databases">
        <title>Genomic Encyclopedia of Type Strains, Phase IV (KMG-IV): sequencing the most valuable type-strain genomes for metagenomic binning, comparative biology and taxonomic classification.</title>
        <authorList>
            <person name="Goeker M."/>
        </authorList>
    </citation>
    <scope>NUCLEOTIDE SEQUENCE [LARGE SCALE GENOMIC DNA]</scope>
    <source>
        <strain evidence="1 2">DSM 25350</strain>
    </source>
</reference>
<protein>
    <submittedName>
        <fullName evidence="1">Uncharacterized protein</fullName>
    </submittedName>
</protein>